<dbReference type="STRING" id="48256.CLHUN_32240"/>
<dbReference type="CDD" id="cd01046">
    <property type="entry name" value="Rubrerythrin_like"/>
    <property type="match status" value="1"/>
</dbReference>
<dbReference type="InterPro" id="IPR009040">
    <property type="entry name" value="Ferritin-like_diiron"/>
</dbReference>
<evidence type="ECO:0000259" key="4">
    <source>
        <dbReference type="PROSITE" id="PS50903"/>
    </source>
</evidence>
<dbReference type="InterPro" id="IPR009078">
    <property type="entry name" value="Ferritin-like_SF"/>
</dbReference>
<dbReference type="RefSeq" id="WP_080065661.1">
    <property type="nucleotide sequence ID" value="NZ_MZGX01000023.1"/>
</dbReference>
<dbReference type="SUPFAM" id="SSF47240">
    <property type="entry name" value="Ferritin-like"/>
    <property type="match status" value="1"/>
</dbReference>
<dbReference type="Pfam" id="PF02915">
    <property type="entry name" value="Rubrerythrin"/>
    <property type="match status" value="1"/>
</dbReference>
<dbReference type="InterPro" id="IPR048574">
    <property type="entry name" value="RUBY_RBDX"/>
</dbReference>
<dbReference type="GO" id="GO:0016692">
    <property type="term" value="F:NADH peroxidase activity"/>
    <property type="evidence" value="ECO:0007669"/>
    <property type="project" value="UniProtKB-EC"/>
</dbReference>
<dbReference type="Pfam" id="PF21349">
    <property type="entry name" value="RUBY_RBDX"/>
    <property type="match status" value="1"/>
</dbReference>
<dbReference type="InterPro" id="IPR012347">
    <property type="entry name" value="Ferritin-like"/>
</dbReference>
<evidence type="ECO:0000256" key="2">
    <source>
        <dbReference type="ARBA" id="ARBA00022448"/>
    </source>
</evidence>
<dbReference type="AlphaFoldDB" id="A0A1V4SGB5"/>
<dbReference type="CDD" id="cd00729">
    <property type="entry name" value="rubredoxin_SM"/>
    <property type="match status" value="1"/>
</dbReference>
<proteinExistence type="predicted"/>
<keyword evidence="7" id="KW-1185">Reference proteome</keyword>
<keyword evidence="3" id="KW-0249">Electron transport</keyword>
<gene>
    <name evidence="6" type="primary">rbr3A</name>
    <name evidence="6" type="ORF">CLHUN_32240</name>
</gene>
<dbReference type="GO" id="GO:0005506">
    <property type="term" value="F:iron ion binding"/>
    <property type="evidence" value="ECO:0007669"/>
    <property type="project" value="InterPro"/>
</dbReference>
<feature type="domain" description="Ferritin-like diiron" evidence="5">
    <location>
        <begin position="52"/>
        <end position="182"/>
    </location>
</feature>
<keyword evidence="6" id="KW-0560">Oxidoreductase</keyword>
<evidence type="ECO:0000313" key="7">
    <source>
        <dbReference type="Proteomes" id="UP000191554"/>
    </source>
</evidence>
<accession>A0A1V4SGB5</accession>
<dbReference type="EC" id="1.11.1.1" evidence="6"/>
<keyword evidence="2" id="KW-0813">Transport</keyword>
<evidence type="ECO:0000256" key="1">
    <source>
        <dbReference type="ARBA" id="ARBA00001965"/>
    </source>
</evidence>
<dbReference type="PROSITE" id="PS50905">
    <property type="entry name" value="FERRITIN_LIKE"/>
    <property type="match status" value="1"/>
</dbReference>
<evidence type="ECO:0000256" key="3">
    <source>
        <dbReference type="ARBA" id="ARBA00022982"/>
    </source>
</evidence>
<dbReference type="PANTHER" id="PTHR43339:SF1">
    <property type="entry name" value="RUBRERYTHRIN"/>
    <property type="match status" value="1"/>
</dbReference>
<dbReference type="SUPFAM" id="SSF57802">
    <property type="entry name" value="Rubredoxin-like"/>
    <property type="match status" value="1"/>
</dbReference>
<dbReference type="Proteomes" id="UP000191554">
    <property type="component" value="Unassembled WGS sequence"/>
</dbReference>
<name>A0A1V4SGB5_RUMHU</name>
<dbReference type="InterPro" id="IPR052773">
    <property type="entry name" value="Anaerobic_Peroxidase-Rel"/>
</dbReference>
<sequence length="182" mass="20099">MKKFVCSICGYVHTGDAAPDNCPQCKAVKEKFVEQTESSAAWADEHRIGVAQGVDAEILEGLRANFMGECTEVGMYLAMARQAEREGYPEIGAFYKLAAWEEAEHAAKFAELLGEVVHADTRKNLQLRYEAEAGACKGKKDLAVKAKQLNLDAIHDTVHEMCKDEARHGAGFKGLLERYFGK</sequence>
<evidence type="ECO:0000259" key="5">
    <source>
        <dbReference type="PROSITE" id="PS50905"/>
    </source>
</evidence>
<feature type="domain" description="Rubredoxin-like" evidence="4">
    <location>
        <begin position="1"/>
        <end position="35"/>
    </location>
</feature>
<reference evidence="6 7" key="1">
    <citation type="submission" date="2017-03" db="EMBL/GenBank/DDBJ databases">
        <title>Genome sequence of Clostridium hungatei DSM 14427.</title>
        <authorList>
            <person name="Poehlein A."/>
            <person name="Daniel R."/>
        </authorList>
    </citation>
    <scope>NUCLEOTIDE SEQUENCE [LARGE SCALE GENOMIC DNA]</scope>
    <source>
        <strain evidence="6 7">DSM 14427</strain>
    </source>
</reference>
<dbReference type="InterPro" id="IPR003251">
    <property type="entry name" value="Rr_diiron-bd_dom"/>
</dbReference>
<comment type="caution">
    <text evidence="6">The sequence shown here is derived from an EMBL/GenBank/DDBJ whole genome shotgun (WGS) entry which is preliminary data.</text>
</comment>
<comment type="cofactor">
    <cofactor evidence="1">
        <name>Fe(3+)</name>
        <dbReference type="ChEBI" id="CHEBI:29034"/>
    </cofactor>
</comment>
<keyword evidence="6" id="KW-0575">Peroxidase</keyword>
<dbReference type="EMBL" id="MZGX01000023">
    <property type="protein sequence ID" value="OPX42900.1"/>
    <property type="molecule type" value="Genomic_DNA"/>
</dbReference>
<dbReference type="OrthoDB" id="9805587at2"/>
<dbReference type="InterPro" id="IPR024934">
    <property type="entry name" value="Rubredoxin-like_dom"/>
</dbReference>
<dbReference type="PANTHER" id="PTHR43339">
    <property type="entry name" value="RUBRERYTHRIN-RELATED"/>
    <property type="match status" value="1"/>
</dbReference>
<dbReference type="Gene3D" id="1.20.1260.10">
    <property type="match status" value="1"/>
</dbReference>
<evidence type="ECO:0000313" key="6">
    <source>
        <dbReference type="EMBL" id="OPX42900.1"/>
    </source>
</evidence>
<protein>
    <submittedName>
        <fullName evidence="6">Reverse rubrerythrin-1</fullName>
        <ecNumber evidence="6">1.11.1.1</ecNumber>
    </submittedName>
</protein>
<dbReference type="InterPro" id="IPR045236">
    <property type="entry name" value="RevRr_diiron-bd_dom"/>
</dbReference>
<organism evidence="6 7">
    <name type="scientific">Ruminiclostridium hungatei</name>
    <name type="common">Clostridium hungatei</name>
    <dbReference type="NCBI Taxonomy" id="48256"/>
    <lineage>
        <taxon>Bacteria</taxon>
        <taxon>Bacillati</taxon>
        <taxon>Bacillota</taxon>
        <taxon>Clostridia</taxon>
        <taxon>Eubacteriales</taxon>
        <taxon>Oscillospiraceae</taxon>
        <taxon>Ruminiclostridium</taxon>
    </lineage>
</organism>
<dbReference type="PROSITE" id="PS50903">
    <property type="entry name" value="RUBREDOXIN_LIKE"/>
    <property type="match status" value="1"/>
</dbReference>
<dbReference type="Gene3D" id="2.20.28.10">
    <property type="match status" value="1"/>
</dbReference>